<dbReference type="EMBL" id="CM000126">
    <property type="protein sequence ID" value="EAY73141.1"/>
    <property type="molecule type" value="Genomic_DNA"/>
</dbReference>
<name>A2WME5_ORYSI</name>
<gene>
    <name evidence="2" type="ORF">OsI_01014</name>
</gene>
<sequence>MAGGEKGQRADLEDAATAAAWCQDLEAGRPSPLGAWRPAAWCPLFGGPRSWGRRHREPMVGSEQATSGVEDGRRDGELELAGSPPLFLTSVFLIGRHLPRPPPRQPPPTCLSTGW</sequence>
<keyword evidence="3" id="KW-1185">Reference proteome</keyword>
<dbReference type="Proteomes" id="UP000007015">
    <property type="component" value="Chromosome 1"/>
</dbReference>
<accession>A2WME5</accession>
<proteinExistence type="predicted"/>
<dbReference type="HOGENOM" id="CLU_2112933_0_0_1"/>
<evidence type="ECO:0000313" key="2">
    <source>
        <dbReference type="EMBL" id="EAY73141.1"/>
    </source>
</evidence>
<dbReference type="Gramene" id="BGIOSGA002075-TA">
    <property type="protein sequence ID" value="BGIOSGA002075-PA"/>
    <property type="gene ID" value="BGIOSGA002075"/>
</dbReference>
<protein>
    <submittedName>
        <fullName evidence="2">Uncharacterized protein</fullName>
    </submittedName>
</protein>
<reference evidence="2 3" key="1">
    <citation type="journal article" date="2005" name="PLoS Biol.">
        <title>The genomes of Oryza sativa: a history of duplications.</title>
        <authorList>
            <person name="Yu J."/>
            <person name="Wang J."/>
            <person name="Lin W."/>
            <person name="Li S."/>
            <person name="Li H."/>
            <person name="Zhou J."/>
            <person name="Ni P."/>
            <person name="Dong W."/>
            <person name="Hu S."/>
            <person name="Zeng C."/>
            <person name="Zhang J."/>
            <person name="Zhang Y."/>
            <person name="Li R."/>
            <person name="Xu Z."/>
            <person name="Li S."/>
            <person name="Li X."/>
            <person name="Zheng H."/>
            <person name="Cong L."/>
            <person name="Lin L."/>
            <person name="Yin J."/>
            <person name="Geng J."/>
            <person name="Li G."/>
            <person name="Shi J."/>
            <person name="Liu J."/>
            <person name="Lv H."/>
            <person name="Li J."/>
            <person name="Wang J."/>
            <person name="Deng Y."/>
            <person name="Ran L."/>
            <person name="Shi X."/>
            <person name="Wang X."/>
            <person name="Wu Q."/>
            <person name="Li C."/>
            <person name="Ren X."/>
            <person name="Wang J."/>
            <person name="Wang X."/>
            <person name="Li D."/>
            <person name="Liu D."/>
            <person name="Zhang X."/>
            <person name="Ji Z."/>
            <person name="Zhao W."/>
            <person name="Sun Y."/>
            <person name="Zhang Z."/>
            <person name="Bao J."/>
            <person name="Han Y."/>
            <person name="Dong L."/>
            <person name="Ji J."/>
            <person name="Chen P."/>
            <person name="Wu S."/>
            <person name="Liu J."/>
            <person name="Xiao Y."/>
            <person name="Bu D."/>
            <person name="Tan J."/>
            <person name="Yang L."/>
            <person name="Ye C."/>
            <person name="Zhang J."/>
            <person name="Xu J."/>
            <person name="Zhou Y."/>
            <person name="Yu Y."/>
            <person name="Zhang B."/>
            <person name="Zhuang S."/>
            <person name="Wei H."/>
            <person name="Liu B."/>
            <person name="Lei M."/>
            <person name="Yu H."/>
            <person name="Li Y."/>
            <person name="Xu H."/>
            <person name="Wei S."/>
            <person name="He X."/>
            <person name="Fang L."/>
            <person name="Zhang Z."/>
            <person name="Zhang Y."/>
            <person name="Huang X."/>
            <person name="Su Z."/>
            <person name="Tong W."/>
            <person name="Li J."/>
            <person name="Tong Z."/>
            <person name="Li S."/>
            <person name="Ye J."/>
            <person name="Wang L."/>
            <person name="Fang L."/>
            <person name="Lei T."/>
            <person name="Chen C."/>
            <person name="Chen H."/>
            <person name="Xu Z."/>
            <person name="Li H."/>
            <person name="Huang H."/>
            <person name="Zhang F."/>
            <person name="Xu H."/>
            <person name="Li N."/>
            <person name="Zhao C."/>
            <person name="Li S."/>
            <person name="Dong L."/>
            <person name="Huang Y."/>
            <person name="Li L."/>
            <person name="Xi Y."/>
            <person name="Qi Q."/>
            <person name="Li W."/>
            <person name="Zhang B."/>
            <person name="Hu W."/>
            <person name="Zhang Y."/>
            <person name="Tian X."/>
            <person name="Jiao Y."/>
            <person name="Liang X."/>
            <person name="Jin J."/>
            <person name="Gao L."/>
            <person name="Zheng W."/>
            <person name="Hao B."/>
            <person name="Liu S."/>
            <person name="Wang W."/>
            <person name="Yuan L."/>
            <person name="Cao M."/>
            <person name="McDermott J."/>
            <person name="Samudrala R."/>
            <person name="Wang J."/>
            <person name="Wong G.K."/>
            <person name="Yang H."/>
        </authorList>
    </citation>
    <scope>NUCLEOTIDE SEQUENCE [LARGE SCALE GENOMIC DNA]</scope>
    <source>
        <strain evidence="3">cv. 93-11</strain>
    </source>
</reference>
<evidence type="ECO:0000256" key="1">
    <source>
        <dbReference type="SAM" id="MobiDB-lite"/>
    </source>
</evidence>
<feature type="region of interest" description="Disordered" evidence="1">
    <location>
        <begin position="52"/>
        <end position="78"/>
    </location>
</feature>
<organism evidence="2 3">
    <name type="scientific">Oryza sativa subsp. indica</name>
    <name type="common">Rice</name>
    <dbReference type="NCBI Taxonomy" id="39946"/>
    <lineage>
        <taxon>Eukaryota</taxon>
        <taxon>Viridiplantae</taxon>
        <taxon>Streptophyta</taxon>
        <taxon>Embryophyta</taxon>
        <taxon>Tracheophyta</taxon>
        <taxon>Spermatophyta</taxon>
        <taxon>Magnoliopsida</taxon>
        <taxon>Liliopsida</taxon>
        <taxon>Poales</taxon>
        <taxon>Poaceae</taxon>
        <taxon>BOP clade</taxon>
        <taxon>Oryzoideae</taxon>
        <taxon>Oryzeae</taxon>
        <taxon>Oryzinae</taxon>
        <taxon>Oryza</taxon>
        <taxon>Oryza sativa</taxon>
    </lineage>
</organism>
<dbReference type="AlphaFoldDB" id="A2WME5"/>
<evidence type="ECO:0000313" key="3">
    <source>
        <dbReference type="Proteomes" id="UP000007015"/>
    </source>
</evidence>